<dbReference type="InterPro" id="IPR050928">
    <property type="entry name" value="ATP-dep_Zn_Metalloprotease"/>
</dbReference>
<dbReference type="GO" id="GO:0046872">
    <property type="term" value="F:metal ion binding"/>
    <property type="evidence" value="ECO:0007669"/>
    <property type="project" value="UniProtKB-KW"/>
</dbReference>
<keyword evidence="4" id="KW-0862">Zinc</keyword>
<sequence length="93" mass="10193">MTPGFTGMFPNNSLSTDNYHAILGADIANVVNEAAIRAASTGKHVISVKELEYAMDRVLAGAEKRSRSLVEEEREVVAYNEARHALVGWLLFT</sequence>
<dbReference type="Gene3D" id="1.10.8.60">
    <property type="match status" value="1"/>
</dbReference>
<keyword evidence="6" id="KW-0482">Metalloprotease</keyword>
<dbReference type="InterPro" id="IPR037219">
    <property type="entry name" value="Peptidase_M41-like"/>
</dbReference>
<dbReference type="GO" id="GO:0034982">
    <property type="term" value="P:mitochondrial protein processing"/>
    <property type="evidence" value="ECO:0007669"/>
    <property type="project" value="TreeGrafter"/>
</dbReference>
<reference evidence="7" key="1">
    <citation type="submission" date="2023-07" db="EMBL/GenBank/DDBJ databases">
        <authorList>
            <consortium name="CYATHOMIX"/>
        </authorList>
    </citation>
    <scope>NUCLEOTIDE SEQUENCE</scope>
    <source>
        <strain evidence="7">N/A</strain>
    </source>
</reference>
<dbReference type="GO" id="GO:0004222">
    <property type="term" value="F:metalloendopeptidase activity"/>
    <property type="evidence" value="ECO:0007669"/>
    <property type="project" value="InterPro"/>
</dbReference>
<dbReference type="GO" id="GO:0005745">
    <property type="term" value="C:m-AAA complex"/>
    <property type="evidence" value="ECO:0007669"/>
    <property type="project" value="TreeGrafter"/>
</dbReference>
<protein>
    <submittedName>
        <fullName evidence="7">Uncharacterized protein</fullName>
    </submittedName>
</protein>
<name>A0AA36H7P7_CYLNA</name>
<dbReference type="PANTHER" id="PTHR43655:SF8">
    <property type="entry name" value="PARAPLEGIN"/>
    <property type="match status" value="1"/>
</dbReference>
<dbReference type="GO" id="GO:0005524">
    <property type="term" value="F:ATP binding"/>
    <property type="evidence" value="ECO:0007669"/>
    <property type="project" value="UniProtKB-KW"/>
</dbReference>
<dbReference type="Proteomes" id="UP001176961">
    <property type="component" value="Unassembled WGS sequence"/>
</dbReference>
<keyword evidence="6" id="KW-0645">Protease</keyword>
<dbReference type="GO" id="GO:0004176">
    <property type="term" value="F:ATP-dependent peptidase activity"/>
    <property type="evidence" value="ECO:0007669"/>
    <property type="project" value="InterPro"/>
</dbReference>
<comment type="caution">
    <text evidence="7">The sequence shown here is derived from an EMBL/GenBank/DDBJ whole genome shotgun (WGS) entry which is preliminary data.</text>
</comment>
<keyword evidence="2" id="KW-0479">Metal-binding</keyword>
<comment type="cofactor">
    <cofactor evidence="1">
        <name>Zn(2+)</name>
        <dbReference type="ChEBI" id="CHEBI:29105"/>
    </cofactor>
</comment>
<proteinExistence type="predicted"/>
<evidence type="ECO:0000256" key="5">
    <source>
        <dbReference type="ARBA" id="ARBA00022840"/>
    </source>
</evidence>
<dbReference type="EMBL" id="CATQJL010000316">
    <property type="protein sequence ID" value="CAJ0605533.1"/>
    <property type="molecule type" value="Genomic_DNA"/>
</dbReference>
<organism evidence="7 8">
    <name type="scientific">Cylicocyclus nassatus</name>
    <name type="common">Nematode worm</name>
    <dbReference type="NCBI Taxonomy" id="53992"/>
    <lineage>
        <taxon>Eukaryota</taxon>
        <taxon>Metazoa</taxon>
        <taxon>Ecdysozoa</taxon>
        <taxon>Nematoda</taxon>
        <taxon>Chromadorea</taxon>
        <taxon>Rhabditida</taxon>
        <taxon>Rhabditina</taxon>
        <taxon>Rhabditomorpha</taxon>
        <taxon>Strongyloidea</taxon>
        <taxon>Strongylidae</taxon>
        <taxon>Cylicocyclus</taxon>
    </lineage>
</organism>
<evidence type="ECO:0000256" key="1">
    <source>
        <dbReference type="ARBA" id="ARBA00001947"/>
    </source>
</evidence>
<keyword evidence="5" id="KW-0067">ATP-binding</keyword>
<keyword evidence="8" id="KW-1185">Reference proteome</keyword>
<evidence type="ECO:0000313" key="8">
    <source>
        <dbReference type="Proteomes" id="UP001176961"/>
    </source>
</evidence>
<dbReference type="Gene3D" id="1.20.58.760">
    <property type="entry name" value="Peptidase M41"/>
    <property type="match status" value="1"/>
</dbReference>
<keyword evidence="3" id="KW-0547">Nucleotide-binding</keyword>
<evidence type="ECO:0000256" key="4">
    <source>
        <dbReference type="ARBA" id="ARBA00022833"/>
    </source>
</evidence>
<evidence type="ECO:0000256" key="3">
    <source>
        <dbReference type="ARBA" id="ARBA00022741"/>
    </source>
</evidence>
<evidence type="ECO:0000256" key="2">
    <source>
        <dbReference type="ARBA" id="ARBA00022723"/>
    </source>
</evidence>
<evidence type="ECO:0000256" key="6">
    <source>
        <dbReference type="ARBA" id="ARBA00023049"/>
    </source>
</evidence>
<keyword evidence="6" id="KW-0378">Hydrolase</keyword>
<gene>
    <name evidence="7" type="ORF">CYNAS_LOCUS17516</name>
</gene>
<evidence type="ECO:0000313" key="7">
    <source>
        <dbReference type="EMBL" id="CAJ0605533.1"/>
    </source>
</evidence>
<dbReference type="AlphaFoldDB" id="A0AA36H7P7"/>
<accession>A0AA36H7P7</accession>
<dbReference type="PANTHER" id="PTHR43655">
    <property type="entry name" value="ATP-DEPENDENT PROTEASE"/>
    <property type="match status" value="1"/>
</dbReference>